<proteinExistence type="predicted"/>
<feature type="region of interest" description="Disordered" evidence="4">
    <location>
        <begin position="26"/>
        <end position="47"/>
    </location>
</feature>
<keyword evidence="3" id="KW-0378">Hydrolase</keyword>
<feature type="signal peptide" evidence="5">
    <location>
        <begin position="1"/>
        <end position="28"/>
    </location>
</feature>
<dbReference type="RefSeq" id="WP_201810726.1">
    <property type="nucleotide sequence ID" value="NZ_JAERRI010000027.1"/>
</dbReference>
<keyword evidence="2 5" id="KW-0732">Signal</keyword>
<accession>A0ABS1N2N7</accession>
<feature type="chain" id="PRO_5046114514" evidence="5">
    <location>
        <begin position="29"/>
        <end position="464"/>
    </location>
</feature>
<evidence type="ECO:0000313" key="7">
    <source>
        <dbReference type="Proteomes" id="UP000629371"/>
    </source>
</evidence>
<dbReference type="InterPro" id="IPR008761">
    <property type="entry name" value="Peptidase_S37"/>
</dbReference>
<keyword evidence="7" id="KW-1185">Reference proteome</keyword>
<feature type="compositionally biased region" description="Low complexity" evidence="4">
    <location>
        <begin position="26"/>
        <end position="37"/>
    </location>
</feature>
<evidence type="ECO:0000256" key="5">
    <source>
        <dbReference type="SAM" id="SignalP"/>
    </source>
</evidence>
<dbReference type="SUPFAM" id="SSF53474">
    <property type="entry name" value="alpha/beta-Hydrolases"/>
    <property type="match status" value="1"/>
</dbReference>
<evidence type="ECO:0000256" key="4">
    <source>
        <dbReference type="SAM" id="MobiDB-lite"/>
    </source>
</evidence>
<dbReference type="PANTHER" id="PTHR11010">
    <property type="entry name" value="PROTEASE S28 PRO-X CARBOXYPEPTIDASE-RELATED"/>
    <property type="match status" value="1"/>
</dbReference>
<dbReference type="InterPro" id="IPR006311">
    <property type="entry name" value="TAT_signal"/>
</dbReference>
<evidence type="ECO:0000256" key="2">
    <source>
        <dbReference type="ARBA" id="ARBA00022729"/>
    </source>
</evidence>
<dbReference type="GO" id="GO:0004177">
    <property type="term" value="F:aminopeptidase activity"/>
    <property type="evidence" value="ECO:0007669"/>
    <property type="project" value="UniProtKB-KW"/>
</dbReference>
<dbReference type="EMBL" id="JAERRI010000027">
    <property type="protein sequence ID" value="MBL1094258.1"/>
    <property type="molecule type" value="Genomic_DNA"/>
</dbReference>
<dbReference type="PANTHER" id="PTHR11010:SF38">
    <property type="entry name" value="LYSOSOMAL PRO-X CARBOXYPEPTIDASE"/>
    <property type="match status" value="1"/>
</dbReference>
<dbReference type="PROSITE" id="PS51318">
    <property type="entry name" value="TAT"/>
    <property type="match status" value="1"/>
</dbReference>
<evidence type="ECO:0000256" key="3">
    <source>
        <dbReference type="ARBA" id="ARBA00022801"/>
    </source>
</evidence>
<protein>
    <submittedName>
        <fullName evidence="6">Aminopeptidase</fullName>
    </submittedName>
</protein>
<comment type="caution">
    <text evidence="6">The sequence shown here is derived from an EMBL/GenBank/DDBJ whole genome shotgun (WGS) entry which is preliminary data.</text>
</comment>
<name>A0ABS1N2N7_9ACTN</name>
<organism evidence="6 7">
    <name type="scientific">Streptomyces siderophoricus</name>
    <dbReference type="NCBI Taxonomy" id="2802281"/>
    <lineage>
        <taxon>Bacteria</taxon>
        <taxon>Bacillati</taxon>
        <taxon>Actinomycetota</taxon>
        <taxon>Actinomycetes</taxon>
        <taxon>Kitasatosporales</taxon>
        <taxon>Streptomycetaceae</taxon>
        <taxon>Streptomyces</taxon>
    </lineage>
</organism>
<evidence type="ECO:0000256" key="1">
    <source>
        <dbReference type="ARBA" id="ARBA00022670"/>
    </source>
</evidence>
<keyword evidence="1" id="KW-0645">Protease</keyword>
<dbReference type="Proteomes" id="UP000629371">
    <property type="component" value="Unassembled WGS sequence"/>
</dbReference>
<dbReference type="InterPro" id="IPR029058">
    <property type="entry name" value="AB_hydrolase_fold"/>
</dbReference>
<gene>
    <name evidence="6" type="ORF">JK360_33925</name>
</gene>
<keyword evidence="6" id="KW-0031">Aminopeptidase</keyword>
<dbReference type="Pfam" id="PF05576">
    <property type="entry name" value="Peptidase_S37"/>
    <property type="match status" value="1"/>
</dbReference>
<evidence type="ECO:0000313" key="6">
    <source>
        <dbReference type="EMBL" id="MBL1094258.1"/>
    </source>
</evidence>
<dbReference type="Gene3D" id="3.40.50.1820">
    <property type="entry name" value="alpha/beta hydrolase"/>
    <property type="match status" value="1"/>
</dbReference>
<sequence>MTKTRRALAPLLLTGLLAAGLAAPPAAAARPGPVHPAAETHPPSRPAADDIRARLAAVPGLRVIKENPAPAGYRSFTLDYRQPVDHRHPHRGTFAQRLLLLHRSTTRPTVLHLGGYGLEHQDPGYRTEPTVLLDANQVSVEHRYFGTSTPRPTDWSKLDIRQAAADHHRVVQALKRIYRAAWISTGGSKGGMATVYHRRFHPHDVAGSVVYSAPDNTDDRDDTAVDRFLERVGTPRCRAALTAVQREMLGPRRTELAGRLARWAAGQGHTFHTLGSADRVLELTVLQLPLLFWMHADTASCDRIPEPSASGDVLYDWWTATVPVPGYTDHYLAPVTASYYQLGTQLGFVDLAAPHLAGLLRHPGIQSMRNYVPRRIPMHFAPGAMPDIDRWVRHHGSELLFVYGENDPTRAEPFRTGPGSRDAHVYVAPGANHATTLARLAPRDRARATAALRRWAAVDTPPAW</sequence>
<reference evidence="6 7" key="1">
    <citation type="submission" date="2021-01" db="EMBL/GenBank/DDBJ databases">
        <title>WGS of actinomycetes isolated from Thailand.</title>
        <authorList>
            <person name="Thawai C."/>
        </authorList>
    </citation>
    <scope>NUCLEOTIDE SEQUENCE [LARGE SCALE GENOMIC DNA]</scope>
    <source>
        <strain evidence="6 7">CH9-7</strain>
    </source>
</reference>